<dbReference type="PANTHER" id="PTHR42111">
    <property type="entry name" value="YALI0D23727P"/>
    <property type="match status" value="1"/>
</dbReference>
<feature type="compositionally biased region" description="Polar residues" evidence="1">
    <location>
        <begin position="409"/>
        <end position="418"/>
    </location>
</feature>
<comment type="caution">
    <text evidence="2">The sequence shown here is derived from an EMBL/GenBank/DDBJ whole genome shotgun (WGS) entry which is preliminary data.</text>
</comment>
<evidence type="ECO:0000256" key="1">
    <source>
        <dbReference type="SAM" id="MobiDB-lite"/>
    </source>
</evidence>
<proteinExistence type="predicted"/>
<feature type="compositionally biased region" description="Pro residues" evidence="1">
    <location>
        <begin position="111"/>
        <end position="120"/>
    </location>
</feature>
<feature type="compositionally biased region" description="Polar residues" evidence="1">
    <location>
        <begin position="10"/>
        <end position="21"/>
    </location>
</feature>
<evidence type="ECO:0000313" key="2">
    <source>
        <dbReference type="EMBL" id="KAK3678896.1"/>
    </source>
</evidence>
<feature type="compositionally biased region" description="Low complexity" evidence="1">
    <location>
        <begin position="123"/>
        <end position="148"/>
    </location>
</feature>
<sequence length="431" mass="44916">MPPSQGLPPKNNSSISPQSSGAPLLPAEQQAPDPLSDETDIDERQIDPKTGTRRIFGLGLGGKKREEGEAQSMESSPAVGSGMLPSTQAAINAMRGPSTTTNTSERKAHPQPIPISPRHPYPSALGAAAASPSRLRSSSPRLHSPASSEIFERSVQEPIPLSNLQDELSPAHMPTHVLTEDHIPPALEASVEAITSSKLGADEVEIVTSSAHQPAGEKVLEGSASHVDLRELHNPSGLRHAGSETAADMHSSLGQLPSTGNLMEDEGASTYGQLDPNDVRRLSFISFADVVQTEHQQQAASGSSLGELGSKDSLHMASPSSSLPGSFPTRIHEQHASSPMRSPTSPKGSLGGGVTTPPLPGVSINPASDQSPVRSTSHIGSPPGQHGELNIETMRQAVRKTASGDLSGVRNSGLSPISSPDVEGSRSRTNT</sequence>
<gene>
    <name evidence="2" type="ORF">LTR78_001349</name>
</gene>
<feature type="region of interest" description="Disordered" evidence="1">
    <location>
        <begin position="234"/>
        <end position="275"/>
    </location>
</feature>
<keyword evidence="3" id="KW-1185">Reference proteome</keyword>
<organism evidence="2 3">
    <name type="scientific">Recurvomyces mirabilis</name>
    <dbReference type="NCBI Taxonomy" id="574656"/>
    <lineage>
        <taxon>Eukaryota</taxon>
        <taxon>Fungi</taxon>
        <taxon>Dikarya</taxon>
        <taxon>Ascomycota</taxon>
        <taxon>Pezizomycotina</taxon>
        <taxon>Dothideomycetes</taxon>
        <taxon>Dothideomycetidae</taxon>
        <taxon>Mycosphaerellales</taxon>
        <taxon>Teratosphaeriaceae</taxon>
        <taxon>Recurvomyces</taxon>
    </lineage>
</organism>
<reference evidence="2" key="1">
    <citation type="submission" date="2023-07" db="EMBL/GenBank/DDBJ databases">
        <title>Black Yeasts Isolated from many extreme environments.</title>
        <authorList>
            <person name="Coleine C."/>
            <person name="Stajich J.E."/>
            <person name="Selbmann L."/>
        </authorList>
    </citation>
    <scope>NUCLEOTIDE SEQUENCE</scope>
    <source>
        <strain evidence="2">CCFEE 5485</strain>
    </source>
</reference>
<accession>A0AAE0WVH3</accession>
<feature type="region of interest" description="Disordered" evidence="1">
    <location>
        <begin position="296"/>
        <end position="431"/>
    </location>
</feature>
<feature type="compositionally biased region" description="Polar residues" evidence="1">
    <location>
        <begin position="336"/>
        <end position="347"/>
    </location>
</feature>
<evidence type="ECO:0000313" key="3">
    <source>
        <dbReference type="Proteomes" id="UP001274830"/>
    </source>
</evidence>
<dbReference type="Proteomes" id="UP001274830">
    <property type="component" value="Unassembled WGS sequence"/>
</dbReference>
<dbReference type="EMBL" id="JAUTXT010000003">
    <property type="protein sequence ID" value="KAK3678896.1"/>
    <property type="molecule type" value="Genomic_DNA"/>
</dbReference>
<dbReference type="PANTHER" id="PTHR42111:SF1">
    <property type="entry name" value="YALI0D23727P"/>
    <property type="match status" value="1"/>
</dbReference>
<feature type="compositionally biased region" description="Polar residues" evidence="1">
    <location>
        <begin position="252"/>
        <end position="261"/>
    </location>
</feature>
<feature type="compositionally biased region" description="Polar residues" evidence="1">
    <location>
        <begin position="365"/>
        <end position="379"/>
    </location>
</feature>
<protein>
    <submittedName>
        <fullName evidence="2">Uncharacterized protein</fullName>
    </submittedName>
</protein>
<dbReference type="AlphaFoldDB" id="A0AAE0WVH3"/>
<name>A0AAE0WVH3_9PEZI</name>
<feature type="region of interest" description="Disordered" evidence="1">
    <location>
        <begin position="1"/>
        <end position="151"/>
    </location>
</feature>